<accession>A0A485K902</accession>
<name>A0A485K902_9STRA</name>
<evidence type="ECO:0000313" key="2">
    <source>
        <dbReference type="EMBL" id="VFT79631.1"/>
    </source>
</evidence>
<organism evidence="2 3">
    <name type="scientific">Aphanomyces stellatus</name>
    <dbReference type="NCBI Taxonomy" id="120398"/>
    <lineage>
        <taxon>Eukaryota</taxon>
        <taxon>Sar</taxon>
        <taxon>Stramenopiles</taxon>
        <taxon>Oomycota</taxon>
        <taxon>Saprolegniomycetes</taxon>
        <taxon>Saprolegniales</taxon>
        <taxon>Verrucalvaceae</taxon>
        <taxon>Aphanomyces</taxon>
    </lineage>
</organism>
<evidence type="ECO:0000313" key="3">
    <source>
        <dbReference type="Proteomes" id="UP000332933"/>
    </source>
</evidence>
<sequence length="180" mass="20081">MTDLDMSTSGRPQMCEDRKMVFAQSRLWSLALLLIAVLKHRPLLKTRRRIHFETATEETKTSRDVADAKAVQNAKACARAQRLLGGDRDGQRPARVHDDFVYAWTRPGMSTDHIAGDLLGAAQVCHLPAFGRRQLELKCVKTLHSIDHVSLDPALGVLTTSFAAKAPRSFDESVYELELV</sequence>
<gene>
    <name evidence="2" type="primary">Aste57867_2430</name>
    <name evidence="1" type="ORF">As57867_002424</name>
    <name evidence="2" type="ORF">ASTE57867_2430</name>
</gene>
<reference evidence="1" key="2">
    <citation type="submission" date="2019-06" db="EMBL/GenBank/DDBJ databases">
        <title>Genomics analysis of Aphanomyces spp. identifies a new class of oomycete effector associated with host adaptation.</title>
        <authorList>
            <person name="Gaulin E."/>
        </authorList>
    </citation>
    <scope>NUCLEOTIDE SEQUENCE</scope>
    <source>
        <strain evidence="1">CBS 578.67</strain>
    </source>
</reference>
<evidence type="ECO:0000313" key="1">
    <source>
        <dbReference type="EMBL" id="KAF0717215.1"/>
    </source>
</evidence>
<dbReference type="EMBL" id="VJMH01000281">
    <property type="protein sequence ID" value="KAF0717215.1"/>
    <property type="molecule type" value="Genomic_DNA"/>
</dbReference>
<dbReference type="Proteomes" id="UP000332933">
    <property type="component" value="Unassembled WGS sequence"/>
</dbReference>
<keyword evidence="3" id="KW-1185">Reference proteome</keyword>
<dbReference type="AlphaFoldDB" id="A0A485K902"/>
<dbReference type="EMBL" id="CAADRA010000281">
    <property type="protein sequence ID" value="VFT79631.1"/>
    <property type="molecule type" value="Genomic_DNA"/>
</dbReference>
<protein>
    <submittedName>
        <fullName evidence="2">Aste57867_2430 protein</fullName>
    </submittedName>
</protein>
<reference evidence="2 3" key="1">
    <citation type="submission" date="2019-03" db="EMBL/GenBank/DDBJ databases">
        <authorList>
            <person name="Gaulin E."/>
            <person name="Dumas B."/>
        </authorList>
    </citation>
    <scope>NUCLEOTIDE SEQUENCE [LARGE SCALE GENOMIC DNA]</scope>
    <source>
        <strain evidence="2">CBS 568.67</strain>
    </source>
</reference>
<proteinExistence type="predicted"/>